<evidence type="ECO:0000313" key="2">
    <source>
        <dbReference type="EMBL" id="PJZ63912.1"/>
    </source>
</evidence>
<name>A0A2M9YP68_9LEPT</name>
<gene>
    <name evidence="2" type="ORF">CH376_00345</name>
    <name evidence="1" type="ORF">CH380_10765</name>
</gene>
<dbReference type="Proteomes" id="UP000232188">
    <property type="component" value="Unassembled WGS sequence"/>
</dbReference>
<keyword evidence="3" id="KW-1185">Reference proteome</keyword>
<reference evidence="3 4" key="1">
    <citation type="submission" date="2017-07" db="EMBL/GenBank/DDBJ databases">
        <title>Leptospira spp. isolated from tropical soils.</title>
        <authorList>
            <person name="Thibeaux R."/>
            <person name="Iraola G."/>
            <person name="Ferres I."/>
            <person name="Bierque E."/>
            <person name="Girault D."/>
            <person name="Soupe-Gilbert M.-E."/>
            <person name="Picardeau M."/>
            <person name="Goarant C."/>
        </authorList>
    </citation>
    <scope>NUCLEOTIDE SEQUENCE [LARGE SCALE GENOMIC DNA]</scope>
    <source>
        <strain evidence="1 4">FH2-B-C1</strain>
        <strain evidence="2 3">FH2-B-D1</strain>
    </source>
</reference>
<evidence type="ECO:0000313" key="4">
    <source>
        <dbReference type="Proteomes" id="UP000232188"/>
    </source>
</evidence>
<accession>A0A2M9YP68</accession>
<dbReference type="EMBL" id="NPDV01000008">
    <property type="protein sequence ID" value="PJZ53280.1"/>
    <property type="molecule type" value="Genomic_DNA"/>
</dbReference>
<dbReference type="Proteomes" id="UP000232149">
    <property type="component" value="Unassembled WGS sequence"/>
</dbReference>
<dbReference type="EMBL" id="NPDU01000001">
    <property type="protein sequence ID" value="PJZ63912.1"/>
    <property type="molecule type" value="Genomic_DNA"/>
</dbReference>
<organism evidence="1 4">
    <name type="scientific">Leptospira adleri</name>
    <dbReference type="NCBI Taxonomy" id="2023186"/>
    <lineage>
        <taxon>Bacteria</taxon>
        <taxon>Pseudomonadati</taxon>
        <taxon>Spirochaetota</taxon>
        <taxon>Spirochaetia</taxon>
        <taxon>Leptospirales</taxon>
        <taxon>Leptospiraceae</taxon>
        <taxon>Leptospira</taxon>
    </lineage>
</organism>
<sequence length="82" mass="9836">MRKKHDRLLNDPLLLDVGIRNKGEVYFEFGEKAIHIQLIGKNGNVFRKLFDMQKGFFKIPLEESYVRLPFFSNRARRQQRLL</sequence>
<dbReference type="AlphaFoldDB" id="A0A2M9YP68"/>
<protein>
    <submittedName>
        <fullName evidence="1">Uncharacterized protein</fullName>
    </submittedName>
</protein>
<proteinExistence type="predicted"/>
<comment type="caution">
    <text evidence="1">The sequence shown here is derived from an EMBL/GenBank/DDBJ whole genome shotgun (WGS) entry which is preliminary data.</text>
</comment>
<dbReference type="RefSeq" id="WP_100785754.1">
    <property type="nucleotide sequence ID" value="NZ_NPDU01000001.1"/>
</dbReference>
<evidence type="ECO:0000313" key="1">
    <source>
        <dbReference type="EMBL" id="PJZ53280.1"/>
    </source>
</evidence>
<evidence type="ECO:0000313" key="3">
    <source>
        <dbReference type="Proteomes" id="UP000232149"/>
    </source>
</evidence>